<gene>
    <name evidence="2" type="ORF">PHMEG_0008762</name>
</gene>
<dbReference type="InterPro" id="IPR051320">
    <property type="entry name" value="Viral_Replic_Matur_Polypro"/>
</dbReference>
<comment type="caution">
    <text evidence="2">The sequence shown here is derived from an EMBL/GenBank/DDBJ whole genome shotgun (WGS) entry which is preliminary data.</text>
</comment>
<dbReference type="AlphaFoldDB" id="A0A225WHY6"/>
<evidence type="ECO:0000313" key="2">
    <source>
        <dbReference type="EMBL" id="OWZ17316.1"/>
    </source>
</evidence>
<evidence type="ECO:0000259" key="1">
    <source>
        <dbReference type="Pfam" id="PF17919"/>
    </source>
</evidence>
<dbReference type="InterPro" id="IPR043128">
    <property type="entry name" value="Rev_trsase/Diguanyl_cyclase"/>
</dbReference>
<proteinExistence type="predicted"/>
<organism evidence="2 3">
    <name type="scientific">Phytophthora megakarya</name>
    <dbReference type="NCBI Taxonomy" id="4795"/>
    <lineage>
        <taxon>Eukaryota</taxon>
        <taxon>Sar</taxon>
        <taxon>Stramenopiles</taxon>
        <taxon>Oomycota</taxon>
        <taxon>Peronosporomycetes</taxon>
        <taxon>Peronosporales</taxon>
        <taxon>Peronosporaceae</taxon>
        <taxon>Phytophthora</taxon>
    </lineage>
</organism>
<dbReference type="SUPFAM" id="SSF56672">
    <property type="entry name" value="DNA/RNA polymerases"/>
    <property type="match status" value="1"/>
</dbReference>
<dbReference type="STRING" id="4795.A0A225WHY6"/>
<dbReference type="PANTHER" id="PTHR33064">
    <property type="entry name" value="POL PROTEIN"/>
    <property type="match status" value="1"/>
</dbReference>
<feature type="domain" description="Reverse transcriptase/retrotransposon-derived protein RNase H-like" evidence="1">
    <location>
        <begin position="154"/>
        <end position="248"/>
    </location>
</feature>
<keyword evidence="3" id="KW-1185">Reference proteome</keyword>
<dbReference type="PANTHER" id="PTHR33064:SF37">
    <property type="entry name" value="RIBONUCLEASE H"/>
    <property type="match status" value="1"/>
</dbReference>
<accession>A0A225WHY6</accession>
<dbReference type="OrthoDB" id="123497at2759"/>
<dbReference type="InterPro" id="IPR041577">
    <property type="entry name" value="RT_RNaseH_2"/>
</dbReference>
<name>A0A225WHY6_9STRA</name>
<dbReference type="InterPro" id="IPR043502">
    <property type="entry name" value="DNA/RNA_pol_sf"/>
</dbReference>
<dbReference type="Proteomes" id="UP000198211">
    <property type="component" value="Unassembled WGS sequence"/>
</dbReference>
<protein>
    <submittedName>
        <fullName evidence="2">Polyprotein</fullName>
    </submittedName>
</protein>
<evidence type="ECO:0000313" key="3">
    <source>
        <dbReference type="Proteomes" id="UP000198211"/>
    </source>
</evidence>
<dbReference type="EMBL" id="NBNE01000775">
    <property type="protein sequence ID" value="OWZ17316.1"/>
    <property type="molecule type" value="Genomic_DNA"/>
</dbReference>
<reference evidence="3" key="1">
    <citation type="submission" date="2017-03" db="EMBL/GenBank/DDBJ databases">
        <title>Phytopthora megakarya and P. palmivora, two closely related causual agents of cacao black pod achieved similar genome size and gene model numbers by different mechanisms.</title>
        <authorList>
            <person name="Ali S."/>
            <person name="Shao J."/>
            <person name="Larry D.J."/>
            <person name="Kronmiller B."/>
            <person name="Shen D."/>
            <person name="Strem M.D."/>
            <person name="Melnick R.L."/>
            <person name="Guiltinan M.J."/>
            <person name="Tyler B.M."/>
            <person name="Meinhardt L.W."/>
            <person name="Bailey B.A."/>
        </authorList>
    </citation>
    <scope>NUCLEOTIDE SEQUENCE [LARGE SCALE GENOMIC DNA]</scope>
    <source>
        <strain evidence="3">zdho120</strain>
    </source>
</reference>
<dbReference type="Pfam" id="PF17919">
    <property type="entry name" value="RT_RNaseH_2"/>
    <property type="match status" value="1"/>
</dbReference>
<dbReference type="Gene3D" id="3.30.70.270">
    <property type="match status" value="1"/>
</dbReference>
<sequence length="273" mass="30897">MAAGRVFSIMDRFYQVKLRDDSIPYTGFVAPDGLYEYPVIPYGTYFDNIFGFSSTDSIGDHLEHQLFIKLSKFTFCATEILCLGDRIDCEDVKMDPAKVFSSGARPFVKTKHKIQSFLGKCVYVLRLCPSVAELCVPLVNLTKGRSSKGSIHFEHHKAFNKLKRQLALPTVLFHPNFSKPFHVNIDASDFAIGGYIYQTSDDGKNMIIAYRGRKLSKAEVIYPTREKRVACSDSCNATLERHLIDKPFYINTDHKAIGILRLNKPVRSGWHVG</sequence>